<evidence type="ECO:0000313" key="2">
    <source>
        <dbReference type="EMBL" id="KAF9491297.1"/>
    </source>
</evidence>
<accession>A0A9P5ZPS1</accession>
<comment type="caution">
    <text evidence="2">The sequence shown here is derived from an EMBL/GenBank/DDBJ whole genome shotgun (WGS) entry which is preliminary data.</text>
</comment>
<keyword evidence="1" id="KW-0812">Transmembrane</keyword>
<sequence>MFISPTPCPQFVAPAQDPGVSPPRSFVWFDGRLIPSLLRAAFCILIMMYPAYLEARKHLGHGDRVH</sequence>
<feature type="transmembrane region" description="Helical" evidence="1">
    <location>
        <begin position="33"/>
        <end position="52"/>
    </location>
</feature>
<keyword evidence="1" id="KW-1133">Transmembrane helix</keyword>
<evidence type="ECO:0000313" key="3">
    <source>
        <dbReference type="Proteomes" id="UP000807025"/>
    </source>
</evidence>
<proteinExistence type="predicted"/>
<dbReference type="Proteomes" id="UP000807025">
    <property type="component" value="Unassembled WGS sequence"/>
</dbReference>
<keyword evidence="1" id="KW-0472">Membrane</keyword>
<name>A0A9P5ZPS1_PLEER</name>
<reference evidence="2" key="1">
    <citation type="submission" date="2020-11" db="EMBL/GenBank/DDBJ databases">
        <authorList>
            <consortium name="DOE Joint Genome Institute"/>
            <person name="Ahrendt S."/>
            <person name="Riley R."/>
            <person name="Andreopoulos W."/>
            <person name="Labutti K."/>
            <person name="Pangilinan J."/>
            <person name="Ruiz-Duenas F.J."/>
            <person name="Barrasa J.M."/>
            <person name="Sanchez-Garcia M."/>
            <person name="Camarero S."/>
            <person name="Miyauchi S."/>
            <person name="Serrano A."/>
            <person name="Linde D."/>
            <person name="Babiker R."/>
            <person name="Drula E."/>
            <person name="Ayuso-Fernandez I."/>
            <person name="Pacheco R."/>
            <person name="Padilla G."/>
            <person name="Ferreira P."/>
            <person name="Barriuso J."/>
            <person name="Kellner H."/>
            <person name="Castanera R."/>
            <person name="Alfaro M."/>
            <person name="Ramirez L."/>
            <person name="Pisabarro A.G."/>
            <person name="Kuo A."/>
            <person name="Tritt A."/>
            <person name="Lipzen A."/>
            <person name="He G."/>
            <person name="Yan M."/>
            <person name="Ng V."/>
            <person name="Cullen D."/>
            <person name="Martin F."/>
            <person name="Rosso M.-N."/>
            <person name="Henrissat B."/>
            <person name="Hibbett D."/>
            <person name="Martinez A.T."/>
            <person name="Grigoriev I.V."/>
        </authorList>
    </citation>
    <scope>NUCLEOTIDE SEQUENCE</scope>
    <source>
        <strain evidence="2">ATCC 90797</strain>
    </source>
</reference>
<evidence type="ECO:0000256" key="1">
    <source>
        <dbReference type="SAM" id="Phobius"/>
    </source>
</evidence>
<protein>
    <submittedName>
        <fullName evidence="2">Uncharacterized protein</fullName>
    </submittedName>
</protein>
<dbReference type="AlphaFoldDB" id="A0A9P5ZPS1"/>
<gene>
    <name evidence="2" type="ORF">BDN71DRAFT_1453306</name>
</gene>
<organism evidence="2 3">
    <name type="scientific">Pleurotus eryngii</name>
    <name type="common">Boletus of the steppes</name>
    <dbReference type="NCBI Taxonomy" id="5323"/>
    <lineage>
        <taxon>Eukaryota</taxon>
        <taxon>Fungi</taxon>
        <taxon>Dikarya</taxon>
        <taxon>Basidiomycota</taxon>
        <taxon>Agaricomycotina</taxon>
        <taxon>Agaricomycetes</taxon>
        <taxon>Agaricomycetidae</taxon>
        <taxon>Agaricales</taxon>
        <taxon>Pleurotineae</taxon>
        <taxon>Pleurotaceae</taxon>
        <taxon>Pleurotus</taxon>
    </lineage>
</organism>
<dbReference type="EMBL" id="MU154623">
    <property type="protein sequence ID" value="KAF9491297.1"/>
    <property type="molecule type" value="Genomic_DNA"/>
</dbReference>
<keyword evidence="3" id="KW-1185">Reference proteome</keyword>